<evidence type="ECO:0000256" key="1">
    <source>
        <dbReference type="ARBA" id="ARBA00022490"/>
    </source>
</evidence>
<evidence type="ECO:0000256" key="5">
    <source>
        <dbReference type="ARBA" id="ARBA00022755"/>
    </source>
</evidence>
<feature type="domain" description="PurM-like N-terminal" evidence="10">
    <location>
        <begin position="422"/>
        <end position="538"/>
    </location>
</feature>
<comment type="catalytic activity">
    <reaction evidence="8">
        <text>N(2)-formyl-N(1)-(5-phospho-beta-D-ribosyl)glycinamide + L-glutamine + ATP + H2O = 2-formamido-N(1)-(5-O-phospho-beta-D-ribosyl)acetamidine + L-glutamate + ADP + phosphate + H(+)</text>
        <dbReference type="Rhea" id="RHEA:17129"/>
        <dbReference type="ChEBI" id="CHEBI:15377"/>
        <dbReference type="ChEBI" id="CHEBI:15378"/>
        <dbReference type="ChEBI" id="CHEBI:29985"/>
        <dbReference type="ChEBI" id="CHEBI:30616"/>
        <dbReference type="ChEBI" id="CHEBI:43474"/>
        <dbReference type="ChEBI" id="CHEBI:58359"/>
        <dbReference type="ChEBI" id="CHEBI:147286"/>
        <dbReference type="ChEBI" id="CHEBI:147287"/>
        <dbReference type="ChEBI" id="CHEBI:456216"/>
        <dbReference type="EC" id="6.3.5.3"/>
    </reaction>
</comment>
<dbReference type="GO" id="GO:0005524">
    <property type="term" value="F:ATP binding"/>
    <property type="evidence" value="ECO:0007669"/>
    <property type="project" value="UniProtKB-UniRule"/>
</dbReference>
<name>A0A1Q6DVX9_METT1</name>
<keyword evidence="7 8" id="KW-0460">Magnesium</keyword>
<dbReference type="EMBL" id="MSDW01000001">
    <property type="protein sequence ID" value="OKY78521.1"/>
    <property type="molecule type" value="Genomic_DNA"/>
</dbReference>
<keyword evidence="4 8" id="KW-0547">Nucleotide-binding</keyword>
<dbReference type="CDD" id="cd02203">
    <property type="entry name" value="PurL_repeat1"/>
    <property type="match status" value="1"/>
</dbReference>
<dbReference type="Pfam" id="PF00586">
    <property type="entry name" value="AIRS"/>
    <property type="match status" value="2"/>
</dbReference>
<evidence type="ECO:0000313" key="13">
    <source>
        <dbReference type="EMBL" id="OKY78521.1"/>
    </source>
</evidence>
<comment type="subunit">
    <text evidence="8">Monomer. Part of the FGAM synthase complex composed of 1 PurL, 1 PurQ and 2 PurS subunits.</text>
</comment>
<dbReference type="FunCoup" id="A0A1Q6DVX9">
    <property type="interactions" value="204"/>
</dbReference>
<dbReference type="PANTHER" id="PTHR43555:SF1">
    <property type="entry name" value="PHOSPHORIBOSYLFORMYLGLYCINAMIDINE SYNTHASE SUBUNIT PURL"/>
    <property type="match status" value="1"/>
</dbReference>
<feature type="active site" evidence="8">
    <location>
        <position position="34"/>
    </location>
</feature>
<dbReference type="GO" id="GO:0006189">
    <property type="term" value="P:'de novo' IMP biosynthetic process"/>
    <property type="evidence" value="ECO:0007669"/>
    <property type="project" value="UniProtKB-UniRule"/>
</dbReference>
<dbReference type="UniPathway" id="UPA00074">
    <property type="reaction ID" value="UER00128"/>
</dbReference>
<dbReference type="STRING" id="1903181.BTN85_1014"/>
<comment type="caution">
    <text evidence="8">Lacks conserved residue(s) required for the propagation of feature annotation.</text>
</comment>
<dbReference type="InterPro" id="IPR010074">
    <property type="entry name" value="PRibForGlyAmidine_synth_PurL"/>
</dbReference>
<dbReference type="FunFam" id="3.30.1330.10:FF:000004">
    <property type="entry name" value="Phosphoribosylformylglycinamidine synthase subunit PurL"/>
    <property type="match status" value="1"/>
</dbReference>
<keyword evidence="3 8" id="KW-0479">Metal-binding</keyword>
<feature type="binding site" evidence="8">
    <location>
        <position position="252"/>
    </location>
    <ligand>
        <name>Mg(2+)</name>
        <dbReference type="ChEBI" id="CHEBI:18420"/>
        <label>2</label>
    </ligand>
</feature>
<feature type="binding site" evidence="8">
    <location>
        <position position="515"/>
    </location>
    <ligand>
        <name>substrate</name>
    </ligand>
</feature>
<feature type="domain" description="PurM-like C-terminal" evidence="11">
    <location>
        <begin position="184"/>
        <end position="338"/>
    </location>
</feature>
<feature type="binding site" evidence="8">
    <location>
        <position position="224"/>
    </location>
    <ligand>
        <name>substrate</name>
    </ligand>
</feature>
<keyword evidence="5 8" id="KW-0658">Purine biosynthesis</keyword>
<dbReference type="GO" id="GO:0004642">
    <property type="term" value="F:phosphoribosylformylglycinamidine synthase activity"/>
    <property type="evidence" value="ECO:0007669"/>
    <property type="project" value="UniProtKB-UniRule"/>
</dbReference>
<dbReference type="InterPro" id="IPR016188">
    <property type="entry name" value="PurM-like_N"/>
</dbReference>
<evidence type="ECO:0000259" key="10">
    <source>
        <dbReference type="Pfam" id="PF00586"/>
    </source>
</evidence>
<dbReference type="PANTHER" id="PTHR43555">
    <property type="entry name" value="PHOSPHORIBOSYLFORMYLGLYCINAMIDINE SYNTHASE SUBUNIT PURL"/>
    <property type="match status" value="1"/>
</dbReference>
<feature type="binding site" evidence="8">
    <location>
        <begin position="79"/>
        <end position="82"/>
    </location>
    <ligand>
        <name>substrate</name>
    </ligand>
</feature>
<feature type="compositionally biased region" description="Acidic residues" evidence="9">
    <location>
        <begin position="209"/>
        <end position="219"/>
    </location>
</feature>
<evidence type="ECO:0000313" key="14">
    <source>
        <dbReference type="Proteomes" id="UP000185744"/>
    </source>
</evidence>
<dbReference type="NCBIfam" id="NF002290">
    <property type="entry name" value="PRK01213.1"/>
    <property type="match status" value="1"/>
</dbReference>
<evidence type="ECO:0000256" key="4">
    <source>
        <dbReference type="ARBA" id="ARBA00022741"/>
    </source>
</evidence>
<evidence type="ECO:0000256" key="8">
    <source>
        <dbReference type="HAMAP-Rule" id="MF_00420"/>
    </source>
</evidence>
<evidence type="ECO:0000259" key="11">
    <source>
        <dbReference type="Pfam" id="PF02769"/>
    </source>
</evidence>
<dbReference type="Proteomes" id="UP000185744">
    <property type="component" value="Unassembled WGS sequence"/>
</dbReference>
<feature type="region of interest" description="Disordered" evidence="9">
    <location>
        <begin position="201"/>
        <end position="225"/>
    </location>
</feature>
<feature type="binding site" evidence="8">
    <location>
        <position position="78"/>
    </location>
    <ligand>
        <name>Mg(2+)</name>
        <dbReference type="ChEBI" id="CHEBI:18420"/>
        <label>1</label>
    </ligand>
</feature>
<dbReference type="NCBIfam" id="TIGR01736">
    <property type="entry name" value="FGAM_synth_II"/>
    <property type="match status" value="1"/>
</dbReference>
<feature type="binding site" evidence="8">
    <location>
        <position position="513"/>
    </location>
    <ligand>
        <name>Mg(2+)</name>
        <dbReference type="ChEBI" id="CHEBI:18420"/>
        <label>1</label>
    </ligand>
</feature>
<dbReference type="Pfam" id="PF02769">
    <property type="entry name" value="AIRS_C"/>
    <property type="match status" value="1"/>
</dbReference>
<keyword evidence="6 8" id="KW-0067">ATP-binding</keyword>
<sequence>MSLSNKDFKLIREELGREPSDVETELFINLWSEHCAYRSSKSILRQFNSEGPNVVIGPGDDAGVVELPNGVKLAIGIESHNHPSYVDPYNGAATGIGGIVRDIISMGARPIALADILRFGSLSKEKNQYIFEGVVEGISDYGNSIGVPTVTGEVEFDESYNGNPLVNVLCVGKVEDLITAKAKRSGDKLVLLGSSTGRDGLGGASFASEELDEDSEEEERSSVQIGDPFTEKQLIECILEMNEDNLLESCRDLGAAGLGGASSEMCSLGGYGAEINLDKIHTREEGMNAIELILSESQERMLIEVKEDNLGEIDQIAKKYDLDYSIIGEVTEDERYRADFEKKTVVDLPIDFLTEGAPLYHRKIEPSEPKQPILTSEKGEKSLKQKIDEILSSHNIGSKEWIYKQYDHEVQIRTILRPGEADSAVLRIEDNAIGISSGCLSKHCRRNPFMGGLGSLLTNAMNLATVGGLPLCLVDCLNFGSPEDKEVYWKFREVVNGINMGARALEVPVVGGNVSFYNDSEEYQQPVNPTPSIGMLGWISDSSNIPDFEIYAGQKLIRLRGKRRNYKKLEEDNDMDKVIEEKINLINLARDFVKEEDVSAARTVSRGGLIAALAKLVYSSKKGLKAEVKERDLGKEITRMGYAEAIFVSDHIPDKEEFNVIGEIDDSGKIEVVGENQDFSLGKNEINKKIEGLNKYMRGN</sequence>
<comment type="similarity">
    <text evidence="8">Belongs to the FGAMS family.</text>
</comment>
<feature type="binding site" evidence="8">
    <location>
        <position position="512"/>
    </location>
    <ligand>
        <name>ATP</name>
        <dbReference type="ChEBI" id="CHEBI:30616"/>
    </ligand>
</feature>
<dbReference type="InterPro" id="IPR010918">
    <property type="entry name" value="PurM-like_C_dom"/>
</dbReference>
<dbReference type="SUPFAM" id="SSF56042">
    <property type="entry name" value="PurM C-terminal domain-like"/>
    <property type="match status" value="2"/>
</dbReference>
<comment type="subcellular location">
    <subcellularLocation>
        <location evidence="8">Cytoplasm</location>
    </subcellularLocation>
</comment>
<dbReference type="SUPFAM" id="SSF55326">
    <property type="entry name" value="PurM N-terminal domain-like"/>
    <property type="match status" value="2"/>
</dbReference>
<dbReference type="InterPro" id="IPR036676">
    <property type="entry name" value="PurM-like_C_sf"/>
</dbReference>
<proteinExistence type="inferred from homology"/>
<dbReference type="HAMAP" id="MF_00420">
    <property type="entry name" value="PurL_2"/>
    <property type="match status" value="1"/>
</dbReference>
<evidence type="ECO:0000256" key="2">
    <source>
        <dbReference type="ARBA" id="ARBA00022598"/>
    </source>
</evidence>
<keyword evidence="2 8" id="KW-0436">Ligase</keyword>
<comment type="function">
    <text evidence="8">Part of the phosphoribosylformylglycinamidine synthase complex involved in the purines biosynthetic pathway. Catalyzes the ATP-dependent conversion of formylglycinamide ribonucleotide (FGAR) and glutamine to yield formylglycinamidine ribonucleotide (FGAM) and glutamate. The FGAM synthase complex is composed of three subunits. PurQ produces an ammonia molecule by converting glutamine to glutamate. PurL transfers the ammonia molecule to FGAR to form FGAM in an ATP-dependent manner. PurS interacts with PurQ and PurL and is thought to assist in the transfer of the ammonia molecule from PurQ to PurL.</text>
</comment>
<feature type="active site" description="Proton acceptor" evidence="8">
    <location>
        <position position="80"/>
    </location>
</feature>
<accession>A0A1Q6DVX9</accession>
<evidence type="ECO:0000259" key="12">
    <source>
        <dbReference type="Pfam" id="PF18072"/>
    </source>
</evidence>
<protein>
    <recommendedName>
        <fullName evidence="8">Phosphoribosylformylglycinamidine synthase subunit PurL</fullName>
        <shortName evidence="8">FGAM synthase</shortName>
        <ecNumber evidence="8">6.3.5.3</ecNumber>
    </recommendedName>
    <alternativeName>
        <fullName evidence="8">Formylglycinamide ribonucleotide amidotransferase subunit II</fullName>
        <shortName evidence="8">FGAR amidotransferase II</shortName>
        <shortName evidence="8">FGAR-AT II</shortName>
    </alternativeName>
    <alternativeName>
        <fullName evidence="8">Glutamine amidotransferase PurL</fullName>
    </alternativeName>
    <alternativeName>
        <fullName evidence="8">Phosphoribosylformylglycinamidine synthase subunit II</fullName>
    </alternativeName>
</protein>
<dbReference type="CDD" id="cd02204">
    <property type="entry name" value="PurL_repeat2"/>
    <property type="match status" value="1"/>
</dbReference>
<keyword evidence="1 8" id="KW-0963">Cytoplasm</keyword>
<reference evidence="13" key="1">
    <citation type="submission" date="2016-12" db="EMBL/GenBank/DDBJ databases">
        <title>Discovery of methanogenic haloarchaea.</title>
        <authorList>
            <person name="Sorokin D.Y."/>
            <person name="Makarova K.S."/>
            <person name="Abbas B."/>
            <person name="Ferrer M."/>
            <person name="Golyshin P.N."/>
        </authorList>
    </citation>
    <scope>NUCLEOTIDE SEQUENCE [LARGE SCALE GENOMIC DNA]</scope>
    <source>
        <strain evidence="13">HMET1</strain>
    </source>
</reference>
<evidence type="ECO:0000256" key="7">
    <source>
        <dbReference type="ARBA" id="ARBA00022842"/>
    </source>
</evidence>
<feature type="binding site" evidence="8">
    <location>
        <position position="37"/>
    </location>
    <ligand>
        <name>ATP</name>
        <dbReference type="ChEBI" id="CHEBI:30616"/>
    </ligand>
</feature>
<dbReference type="EC" id="6.3.5.3" evidence="8"/>
<comment type="pathway">
    <text evidence="8">Purine metabolism; IMP biosynthesis via de novo pathway; 5-amino-1-(5-phospho-D-ribosyl)imidazole from N(2)-formyl-N(1)-(5-phospho-D-ribosyl)glycinamide: step 1/2.</text>
</comment>
<gene>
    <name evidence="8" type="primary">purL</name>
    <name evidence="13" type="ORF">BTN85_1014</name>
</gene>
<feature type="binding site" evidence="8">
    <location>
        <position position="101"/>
    </location>
    <ligand>
        <name>substrate</name>
    </ligand>
</feature>
<dbReference type="AlphaFoldDB" id="A0A1Q6DVX9"/>
<dbReference type="GO" id="GO:0005737">
    <property type="term" value="C:cytoplasm"/>
    <property type="evidence" value="ECO:0007669"/>
    <property type="project" value="UniProtKB-SubCell"/>
</dbReference>
<dbReference type="InterPro" id="IPR036921">
    <property type="entry name" value="PurM-like_N_sf"/>
</dbReference>
<dbReference type="GO" id="GO:0000287">
    <property type="term" value="F:magnesium ion binding"/>
    <property type="evidence" value="ECO:0007669"/>
    <property type="project" value="UniProtKB-UniRule"/>
</dbReference>
<feature type="binding site" evidence="8">
    <location>
        <begin position="296"/>
        <end position="298"/>
    </location>
    <ligand>
        <name>substrate</name>
    </ligand>
</feature>
<feature type="binding site" evidence="8">
    <location>
        <position position="475"/>
    </location>
    <ligand>
        <name>ATP</name>
        <dbReference type="ChEBI" id="CHEBI:30616"/>
    </ligand>
</feature>
<dbReference type="Gene3D" id="3.30.1330.10">
    <property type="entry name" value="PurM-like, N-terminal domain"/>
    <property type="match status" value="2"/>
</dbReference>
<dbReference type="Pfam" id="PF18072">
    <property type="entry name" value="FGAR-AT_linker"/>
    <property type="match status" value="1"/>
</dbReference>
<evidence type="ECO:0000256" key="6">
    <source>
        <dbReference type="ARBA" id="ARBA00022840"/>
    </source>
</evidence>
<feature type="domain" description="PurM-like N-terminal" evidence="10">
    <location>
        <begin position="59"/>
        <end position="174"/>
    </location>
</feature>
<comment type="caution">
    <text evidence="13">The sequence shown here is derived from an EMBL/GenBank/DDBJ whole genome shotgun (WGS) entry which is preliminary data.</text>
</comment>
<organism evidence="13 14">
    <name type="scientific">Methanohalarchaeum thermophilum</name>
    <dbReference type="NCBI Taxonomy" id="1903181"/>
    <lineage>
        <taxon>Archaea</taxon>
        <taxon>Methanobacteriati</taxon>
        <taxon>Methanobacteriota</taxon>
        <taxon>Methanonatronarchaeia</taxon>
        <taxon>Methanonatronarchaeales</taxon>
        <taxon>Methanonatronarchaeaceae</taxon>
        <taxon>Candidatus Methanohalarchaeum</taxon>
    </lineage>
</organism>
<dbReference type="InParanoid" id="A0A1Q6DVX9"/>
<keyword evidence="14" id="KW-1185">Reference proteome</keyword>
<feature type="domain" description="Phosphoribosylformylglycinamidine synthase linker" evidence="12">
    <location>
        <begin position="1"/>
        <end position="37"/>
    </location>
</feature>
<dbReference type="Gene3D" id="3.90.650.10">
    <property type="entry name" value="PurM-like C-terminal domain"/>
    <property type="match status" value="1"/>
</dbReference>
<dbReference type="PIRSF" id="PIRSF001587">
    <property type="entry name" value="FGAM_synthase_II"/>
    <property type="match status" value="1"/>
</dbReference>
<evidence type="ECO:0000256" key="9">
    <source>
        <dbReference type="SAM" id="MobiDB-lite"/>
    </source>
</evidence>
<feature type="binding site" evidence="8">
    <location>
        <position position="102"/>
    </location>
    <ligand>
        <name>Mg(2+)</name>
        <dbReference type="ChEBI" id="CHEBI:18420"/>
        <label>2</label>
    </ligand>
</feature>
<evidence type="ECO:0000256" key="3">
    <source>
        <dbReference type="ARBA" id="ARBA00022723"/>
    </source>
</evidence>
<dbReference type="InterPro" id="IPR041609">
    <property type="entry name" value="PurL_linker"/>
</dbReference>